<gene>
    <name evidence="1" type="ORF">CBM2587_B90314</name>
</gene>
<reference evidence="1" key="1">
    <citation type="submission" date="2018-01" db="EMBL/GenBank/DDBJ databases">
        <authorList>
            <person name="Clerissi C."/>
        </authorList>
    </citation>
    <scope>NUCLEOTIDE SEQUENCE</scope>
    <source>
        <strain evidence="1">Cupriavidus sp. LMG 19464</strain>
    </source>
</reference>
<dbReference type="EMBL" id="OFSQ01000038">
    <property type="protein sequence ID" value="SOY67864.1"/>
    <property type="molecule type" value="Genomic_DNA"/>
</dbReference>
<evidence type="ECO:0000313" key="1">
    <source>
        <dbReference type="EMBL" id="SOY67864.1"/>
    </source>
</evidence>
<dbReference type="Proteomes" id="UP000256780">
    <property type="component" value="Chromosome CBM2587_b"/>
</dbReference>
<accession>A0A375CCN4</accession>
<comment type="caution">
    <text evidence="1">The sequence shown here is derived from an EMBL/GenBank/DDBJ whole genome shotgun (WGS) entry which is preliminary data.</text>
</comment>
<name>A0A375CCN4_9BURK</name>
<sequence length="44" mass="4850">MNGRSSIKAWTSVTLPLVGLEWGTFVSVGMGPWERLRVSGEPLF</sequence>
<protein>
    <submittedName>
        <fullName evidence="1">Uncharacterized protein</fullName>
    </submittedName>
</protein>
<dbReference type="AlphaFoldDB" id="A0A375CCN4"/>
<proteinExistence type="predicted"/>
<organism evidence="1">
    <name type="scientific">Cupriavidus taiwanensis</name>
    <dbReference type="NCBI Taxonomy" id="164546"/>
    <lineage>
        <taxon>Bacteria</taxon>
        <taxon>Pseudomonadati</taxon>
        <taxon>Pseudomonadota</taxon>
        <taxon>Betaproteobacteria</taxon>
        <taxon>Burkholderiales</taxon>
        <taxon>Burkholderiaceae</taxon>
        <taxon>Cupriavidus</taxon>
    </lineage>
</organism>